<evidence type="ECO:0000256" key="4">
    <source>
        <dbReference type="ARBA" id="ARBA00022763"/>
    </source>
</evidence>
<dbReference type="Proteomes" id="UP000813385">
    <property type="component" value="Unassembled WGS sequence"/>
</dbReference>
<proteinExistence type="inferred from homology"/>
<accession>A0A8K0TCC6</accession>
<feature type="compositionally biased region" description="Low complexity" evidence="8">
    <location>
        <begin position="42"/>
        <end position="53"/>
    </location>
</feature>
<dbReference type="PANTHER" id="PTHR12172">
    <property type="entry name" value="CELL CYCLE CHECKPOINT PROTEIN RAD17"/>
    <property type="match status" value="1"/>
</dbReference>
<dbReference type="SUPFAM" id="SSF52540">
    <property type="entry name" value="P-loop containing nucleoside triphosphate hydrolases"/>
    <property type="match status" value="2"/>
</dbReference>
<dbReference type="EMBL" id="JAGPXD010000004">
    <property type="protein sequence ID" value="KAH7359022.1"/>
    <property type="molecule type" value="Genomic_DNA"/>
</dbReference>
<feature type="region of interest" description="Disordered" evidence="8">
    <location>
        <begin position="122"/>
        <end position="194"/>
    </location>
</feature>
<evidence type="ECO:0000259" key="9">
    <source>
        <dbReference type="SMART" id="SM00382"/>
    </source>
</evidence>
<dbReference type="GO" id="GO:0033314">
    <property type="term" value="P:mitotic DNA replication checkpoint signaling"/>
    <property type="evidence" value="ECO:0007669"/>
    <property type="project" value="TreeGrafter"/>
</dbReference>
<feature type="compositionally biased region" description="Polar residues" evidence="8">
    <location>
        <begin position="23"/>
        <end position="41"/>
    </location>
</feature>
<reference evidence="10" key="1">
    <citation type="journal article" date="2021" name="Nat. Commun.">
        <title>Genetic determinants of endophytism in the Arabidopsis root mycobiome.</title>
        <authorList>
            <person name="Mesny F."/>
            <person name="Miyauchi S."/>
            <person name="Thiergart T."/>
            <person name="Pickel B."/>
            <person name="Atanasova L."/>
            <person name="Karlsson M."/>
            <person name="Huettel B."/>
            <person name="Barry K.W."/>
            <person name="Haridas S."/>
            <person name="Chen C."/>
            <person name="Bauer D."/>
            <person name="Andreopoulos W."/>
            <person name="Pangilinan J."/>
            <person name="LaButti K."/>
            <person name="Riley R."/>
            <person name="Lipzen A."/>
            <person name="Clum A."/>
            <person name="Drula E."/>
            <person name="Henrissat B."/>
            <person name="Kohler A."/>
            <person name="Grigoriev I.V."/>
            <person name="Martin F.M."/>
            <person name="Hacquard S."/>
        </authorList>
    </citation>
    <scope>NUCLEOTIDE SEQUENCE</scope>
    <source>
        <strain evidence="10">MPI-CAGE-AT-0016</strain>
    </source>
</reference>
<dbReference type="GO" id="GO:0006281">
    <property type="term" value="P:DNA repair"/>
    <property type="evidence" value="ECO:0007669"/>
    <property type="project" value="InterPro"/>
</dbReference>
<evidence type="ECO:0000256" key="1">
    <source>
        <dbReference type="ARBA" id="ARBA00004123"/>
    </source>
</evidence>
<keyword evidence="6" id="KW-0539">Nucleus</keyword>
<organism evidence="10 11">
    <name type="scientific">Plectosphaerella cucumerina</name>
    <dbReference type="NCBI Taxonomy" id="40658"/>
    <lineage>
        <taxon>Eukaryota</taxon>
        <taxon>Fungi</taxon>
        <taxon>Dikarya</taxon>
        <taxon>Ascomycota</taxon>
        <taxon>Pezizomycotina</taxon>
        <taxon>Sordariomycetes</taxon>
        <taxon>Hypocreomycetidae</taxon>
        <taxon>Glomerellales</taxon>
        <taxon>Plectosphaerellaceae</taxon>
        <taxon>Plectosphaerella</taxon>
    </lineage>
</organism>
<keyword evidence="3" id="KW-0547">Nucleotide-binding</keyword>
<comment type="similarity">
    <text evidence="2">Belongs to the rad17/RAD24 family.</text>
</comment>
<feature type="region of interest" description="Disordered" evidence="8">
    <location>
        <begin position="798"/>
        <end position="846"/>
    </location>
</feature>
<dbReference type="InterPro" id="IPR027417">
    <property type="entry name" value="P-loop_NTPase"/>
</dbReference>
<keyword evidence="5" id="KW-0067">ATP-binding</keyword>
<keyword evidence="7" id="KW-0131">Cell cycle</keyword>
<name>A0A8K0TCC6_9PEZI</name>
<dbReference type="InterPro" id="IPR057927">
    <property type="entry name" value="RAD24-like_helical"/>
</dbReference>
<evidence type="ECO:0000256" key="5">
    <source>
        <dbReference type="ARBA" id="ARBA00022840"/>
    </source>
</evidence>
<dbReference type="PANTHER" id="PTHR12172:SF0">
    <property type="entry name" value="CELL CYCLE CHECKPOINT PROTEIN RAD17"/>
    <property type="match status" value="1"/>
</dbReference>
<feature type="compositionally biased region" description="Polar residues" evidence="8">
    <location>
        <begin position="60"/>
        <end position="73"/>
    </location>
</feature>
<dbReference type="InterPro" id="IPR004582">
    <property type="entry name" value="Checkpoint_prot_Rad17_Rad24"/>
</dbReference>
<evidence type="ECO:0000256" key="7">
    <source>
        <dbReference type="ARBA" id="ARBA00023306"/>
    </source>
</evidence>
<feature type="compositionally biased region" description="Basic residues" evidence="8">
    <location>
        <begin position="1"/>
        <end position="10"/>
    </location>
</feature>
<dbReference type="InterPro" id="IPR003593">
    <property type="entry name" value="AAA+_ATPase"/>
</dbReference>
<evidence type="ECO:0000313" key="11">
    <source>
        <dbReference type="Proteomes" id="UP000813385"/>
    </source>
</evidence>
<dbReference type="GO" id="GO:0000077">
    <property type="term" value="P:DNA damage checkpoint signaling"/>
    <property type="evidence" value="ECO:0007669"/>
    <property type="project" value="TreeGrafter"/>
</dbReference>
<comment type="subcellular location">
    <subcellularLocation>
        <location evidence="1">Nucleus</location>
    </subcellularLocation>
</comment>
<dbReference type="AlphaFoldDB" id="A0A8K0TCC6"/>
<evidence type="ECO:0000256" key="8">
    <source>
        <dbReference type="SAM" id="MobiDB-lite"/>
    </source>
</evidence>
<protein>
    <submittedName>
        <fullName evidence="10">Rad17 cell cycle checkpoint protein</fullName>
    </submittedName>
</protein>
<comment type="caution">
    <text evidence="10">The sequence shown here is derived from an EMBL/GenBank/DDBJ whole genome shotgun (WGS) entry which is preliminary data.</text>
</comment>
<dbReference type="GO" id="GO:0003689">
    <property type="term" value="F:DNA clamp loader activity"/>
    <property type="evidence" value="ECO:0007669"/>
    <property type="project" value="TreeGrafter"/>
</dbReference>
<dbReference type="Pfam" id="PF03215">
    <property type="entry name" value="Rad17"/>
    <property type="match status" value="1"/>
</dbReference>
<keyword evidence="4" id="KW-0227">DNA damage</keyword>
<dbReference type="GO" id="GO:0005634">
    <property type="term" value="C:nucleus"/>
    <property type="evidence" value="ECO:0007669"/>
    <property type="project" value="UniProtKB-SubCell"/>
</dbReference>
<dbReference type="Gene3D" id="3.40.50.300">
    <property type="entry name" value="P-loop containing nucleotide triphosphate hydrolases"/>
    <property type="match status" value="1"/>
</dbReference>
<evidence type="ECO:0000256" key="2">
    <source>
        <dbReference type="ARBA" id="ARBA00006168"/>
    </source>
</evidence>
<dbReference type="OrthoDB" id="10265971at2759"/>
<evidence type="ECO:0000313" key="10">
    <source>
        <dbReference type="EMBL" id="KAH7359022.1"/>
    </source>
</evidence>
<dbReference type="Pfam" id="PF25812">
    <property type="entry name" value="RAD24_helical"/>
    <property type="match status" value="1"/>
</dbReference>
<sequence>MAPSNKRRKTTALADSDDESPKPRQQNTLANYLFSSPNSNGSPSRAPTASPSPVKARSRPPTTQSSRNRSATASPEKKKSAGQRGKDQEKGKSGNILTLFSRQAQSAAAARTAKPTTPIILDDDIVSDPIDDDDDDIVADKKASSSSFVGQNARKRARDGSQAIAASTVSSSSKFLRPPRPAAPTASLDDDLRPWSERFGPTNLEELSVHKRKVADVRKWLEDVLGGRLRQRLLLLKGAAGSGKTTTMRLLARDLGCELLEWRNPAGSMNANMGYSSASAQFQEFMGRGGKFGQLDVDLTTSEPSSTASSQQQSPNVKRIILIEEFPNTFARSSTALTSFRNTILGYLASNTPSLANFGRQSSSQSITPVVMIISETLLTTTSASADSFTAHRLLGPEILRHPGARVIEFNAIAPSILAKALELVVAKEARKSGRKRTPGPLVLKKLGEIGDIRSAVSALEFLCLKGDLDADWGAKVMFTKQTRNAKNAIGLTKSETESLEMVSQREASLGIFHAVGKVVYNKRDDLPAGYVSEEVPDHLARFVRPQQSQVSVDSLMDETGTDVHTFVSALHENYALSCQSWNPNSWSLSAMDHLNGCIEYLSESDLMSPSWDIFFGGKGYTGKDSGSHLLRQDEMAYQVAVRGLLFSLPSPVHRKAPAGGKATDAFKMFYPTSIKLWRTKEELEGLVDHWSTSLLKGEESAPRKDLTQGAAAFRRAKPVNNDNWLAARRAKSTPNSTQQQEGEDTGAAPLLSLGSAARREMLLDRLPYMAQIARGRRGAFHSMKARDIEKVVSFTGIGGQQTGDESGDEALGDDAVPLTGEAWATDKPSEDSSPRKKAARIRTRSDGSVAGLAVQGLVLSDDDIED</sequence>
<gene>
    <name evidence="10" type="ORF">B0T11DRAFT_285591</name>
</gene>
<evidence type="ECO:0000256" key="6">
    <source>
        <dbReference type="ARBA" id="ARBA00023242"/>
    </source>
</evidence>
<dbReference type="GO" id="GO:0003682">
    <property type="term" value="F:chromatin binding"/>
    <property type="evidence" value="ECO:0007669"/>
    <property type="project" value="TreeGrafter"/>
</dbReference>
<feature type="domain" description="AAA+ ATPase" evidence="9">
    <location>
        <begin position="230"/>
        <end position="414"/>
    </location>
</feature>
<feature type="compositionally biased region" description="Acidic residues" evidence="8">
    <location>
        <begin position="122"/>
        <end position="137"/>
    </location>
</feature>
<dbReference type="SMART" id="SM00382">
    <property type="entry name" value="AAA"/>
    <property type="match status" value="1"/>
</dbReference>
<feature type="compositionally biased region" description="Basic and acidic residues" evidence="8">
    <location>
        <begin position="75"/>
        <end position="92"/>
    </location>
</feature>
<feature type="region of interest" description="Disordered" evidence="8">
    <location>
        <begin position="731"/>
        <end position="750"/>
    </location>
</feature>
<feature type="region of interest" description="Disordered" evidence="8">
    <location>
        <begin position="1"/>
        <end position="98"/>
    </location>
</feature>
<evidence type="ECO:0000256" key="3">
    <source>
        <dbReference type="ARBA" id="ARBA00022741"/>
    </source>
</evidence>
<dbReference type="GO" id="GO:0005524">
    <property type="term" value="F:ATP binding"/>
    <property type="evidence" value="ECO:0007669"/>
    <property type="project" value="UniProtKB-KW"/>
</dbReference>
<feature type="compositionally biased region" description="Polar residues" evidence="8">
    <location>
        <begin position="164"/>
        <end position="174"/>
    </location>
</feature>
<keyword evidence="11" id="KW-1185">Reference proteome</keyword>